<keyword evidence="7" id="KW-0539">Nucleus</keyword>
<comment type="similarity">
    <text evidence="8">Belongs to the AP2/ERF transcription factor family. ERF subfamily.</text>
</comment>
<evidence type="ECO:0000256" key="6">
    <source>
        <dbReference type="ARBA" id="ARBA00023163"/>
    </source>
</evidence>
<evidence type="ECO:0000313" key="11">
    <source>
        <dbReference type="Proteomes" id="UP000834106"/>
    </source>
</evidence>
<dbReference type="InterPro" id="IPR036955">
    <property type="entry name" value="AP2/ERF_dom_sf"/>
</dbReference>
<comment type="subcellular location">
    <subcellularLocation>
        <location evidence="1">Nucleus</location>
    </subcellularLocation>
</comment>
<evidence type="ECO:0000256" key="5">
    <source>
        <dbReference type="ARBA" id="ARBA00023159"/>
    </source>
</evidence>
<accession>A0AAD1ZC45</accession>
<dbReference type="PROSITE" id="PS51032">
    <property type="entry name" value="AP2_ERF"/>
    <property type="match status" value="1"/>
</dbReference>
<evidence type="ECO:0000313" key="10">
    <source>
        <dbReference type="EMBL" id="CAI9766775.1"/>
    </source>
</evidence>
<dbReference type="GO" id="GO:0005634">
    <property type="term" value="C:nucleus"/>
    <property type="evidence" value="ECO:0007669"/>
    <property type="project" value="UniProtKB-SubCell"/>
</dbReference>
<dbReference type="EMBL" id="OU503043">
    <property type="protein sequence ID" value="CAI9766775.1"/>
    <property type="molecule type" value="Genomic_DNA"/>
</dbReference>
<dbReference type="PANTHER" id="PTHR31241:SF62">
    <property type="entry name" value="DEHYDRATION-RESPONSIVE ELEMENT-BINDING PROTEIN 2D"/>
    <property type="match status" value="1"/>
</dbReference>
<dbReference type="PANTHER" id="PTHR31241">
    <property type="entry name" value="DEHYDRATION-RESPONSIVE ELEMENT-BINDING PROTEIN 2C"/>
    <property type="match status" value="1"/>
</dbReference>
<reference evidence="10" key="1">
    <citation type="submission" date="2023-05" db="EMBL/GenBank/DDBJ databases">
        <authorList>
            <person name="Huff M."/>
        </authorList>
    </citation>
    <scope>NUCLEOTIDE SEQUENCE</scope>
</reference>
<dbReference type="GO" id="GO:0000976">
    <property type="term" value="F:transcription cis-regulatory region binding"/>
    <property type="evidence" value="ECO:0007669"/>
    <property type="project" value="TreeGrafter"/>
</dbReference>
<keyword evidence="3" id="KW-0346">Stress response</keyword>
<evidence type="ECO:0000256" key="7">
    <source>
        <dbReference type="ARBA" id="ARBA00023242"/>
    </source>
</evidence>
<evidence type="ECO:0000256" key="3">
    <source>
        <dbReference type="ARBA" id="ARBA00023016"/>
    </source>
</evidence>
<dbReference type="GO" id="GO:0045893">
    <property type="term" value="P:positive regulation of DNA-templated transcription"/>
    <property type="evidence" value="ECO:0007669"/>
    <property type="project" value="TreeGrafter"/>
</dbReference>
<organism evidence="10 11">
    <name type="scientific">Fraxinus pennsylvanica</name>
    <dbReference type="NCBI Taxonomy" id="56036"/>
    <lineage>
        <taxon>Eukaryota</taxon>
        <taxon>Viridiplantae</taxon>
        <taxon>Streptophyta</taxon>
        <taxon>Embryophyta</taxon>
        <taxon>Tracheophyta</taxon>
        <taxon>Spermatophyta</taxon>
        <taxon>Magnoliopsida</taxon>
        <taxon>eudicotyledons</taxon>
        <taxon>Gunneridae</taxon>
        <taxon>Pentapetalae</taxon>
        <taxon>asterids</taxon>
        <taxon>lamiids</taxon>
        <taxon>Lamiales</taxon>
        <taxon>Oleaceae</taxon>
        <taxon>Oleeae</taxon>
        <taxon>Fraxinus</taxon>
    </lineage>
</organism>
<keyword evidence="4" id="KW-0238">DNA-binding</keyword>
<dbReference type="PRINTS" id="PR00367">
    <property type="entry name" value="ETHRSPELEMNT"/>
</dbReference>
<gene>
    <name evidence="10" type="ORF">FPE_LOCUS14205</name>
</gene>
<dbReference type="Gene3D" id="3.30.730.10">
    <property type="entry name" value="AP2/ERF domain"/>
    <property type="match status" value="1"/>
</dbReference>
<name>A0AAD1ZC45_9LAMI</name>
<dbReference type="GO" id="GO:0006950">
    <property type="term" value="P:response to stress"/>
    <property type="evidence" value="ECO:0007669"/>
    <property type="project" value="TreeGrafter"/>
</dbReference>
<evidence type="ECO:0000256" key="4">
    <source>
        <dbReference type="ARBA" id="ARBA00023125"/>
    </source>
</evidence>
<dbReference type="SUPFAM" id="SSF54171">
    <property type="entry name" value="DNA-binding domain"/>
    <property type="match status" value="1"/>
</dbReference>
<keyword evidence="2" id="KW-0805">Transcription regulation</keyword>
<protein>
    <recommendedName>
        <fullName evidence="9">AP2/ERF domain-containing protein</fullName>
    </recommendedName>
</protein>
<evidence type="ECO:0000256" key="1">
    <source>
        <dbReference type="ARBA" id="ARBA00004123"/>
    </source>
</evidence>
<dbReference type="AlphaFoldDB" id="A0AAD1ZC45"/>
<evidence type="ECO:0000256" key="8">
    <source>
        <dbReference type="ARBA" id="ARBA00024343"/>
    </source>
</evidence>
<keyword evidence="6" id="KW-0804">Transcription</keyword>
<keyword evidence="5" id="KW-0010">Activator</keyword>
<sequence length="136" mass="15707">MNCEQNQFDFREFSSPEFVDLGQNHLNTPIIDLTLPKAKNLTKRKPSLQIELPAVKKLVWIDFSKSSRSNSATTVQDNSVVEEKCHYKGVRQRSWEKYAAEIRDPKWRGSRLWLGTFDTAIEAAKAYHRAHSGNKK</sequence>
<dbReference type="CDD" id="cd00018">
    <property type="entry name" value="AP2"/>
    <property type="match status" value="1"/>
</dbReference>
<proteinExistence type="inferred from homology"/>
<dbReference type="SMART" id="SM00380">
    <property type="entry name" value="AP2"/>
    <property type="match status" value="1"/>
</dbReference>
<dbReference type="InterPro" id="IPR016177">
    <property type="entry name" value="DNA-bd_dom_sf"/>
</dbReference>
<dbReference type="Pfam" id="PF00847">
    <property type="entry name" value="AP2"/>
    <property type="match status" value="1"/>
</dbReference>
<evidence type="ECO:0000256" key="2">
    <source>
        <dbReference type="ARBA" id="ARBA00023015"/>
    </source>
</evidence>
<dbReference type="GO" id="GO:0003700">
    <property type="term" value="F:DNA-binding transcription factor activity"/>
    <property type="evidence" value="ECO:0007669"/>
    <property type="project" value="InterPro"/>
</dbReference>
<evidence type="ECO:0000259" key="9">
    <source>
        <dbReference type="PROSITE" id="PS51032"/>
    </source>
</evidence>
<keyword evidence="11" id="KW-1185">Reference proteome</keyword>
<feature type="domain" description="AP2/ERF" evidence="9">
    <location>
        <begin position="86"/>
        <end position="136"/>
    </location>
</feature>
<dbReference type="Proteomes" id="UP000834106">
    <property type="component" value="Chromosome 8"/>
</dbReference>
<dbReference type="InterPro" id="IPR001471">
    <property type="entry name" value="AP2/ERF_dom"/>
</dbReference>